<sequence>MYKSSNKSSFNTSYQENYKQIQPNHSQNCSQKEQKSAQQDQTQLLVWGYDSHGQLGLGQKQQGGNCYFSPKFCCFNISIQQISCGLEHSAFLAHNGNVYMIGSNKQGQLGIGSKETLSRSVPVLLESLGKHTIVKVSCGGGHSGAISSRGFVFLWGEGIEGQLGTGKQENIYSPTQLEVFSCRNISCGKKNTILLSGQKAYGFGDCRQGQLGTGRRVIEYCPAEIPLPSFEGHLKSVSCGDNHTLFLTDQGEVFACGNNSFGQLGTGQEVKSSLYLTKIRIKQQHQISSNLYNSRIISVKAGYAPSSIALTDDGRLYVWGTAFFGYFDEPQLIQTDGIFWKGFSQGNNFICLTDDQGKAYSWGQNINGELGLGLHPSHQQQAYPQEIQINMEDKYVKKIECGQHFSFAVLSNRQNIVNNTFNNEQEDICSQFNSHKNSFISSQHRTSINKKHQMLAEQINQFSQQIQKFQSDYPSVLNKNQIQENNQENEFNFNNNYYQQTDQIQQKRQSTNSSFSQNILQIDSFEEQNKVFDNQQIKKNNRSISACLNNGQNRQQQEIQQKKNLRLNTQGNNALIERCETEQVKQMSNKNQGMIKLDQILPNYFTNHRVLTESADFSVKNINRFQSNQQVNVVSQSIPGNFKQEAMQSNLINMKHNESIQLSQPYKNQSIDHHIQYNNQDQNILNLSEIAFNQSEVLKENNSNLQNNCQLQNEQLTCLKDVFDKTSQSFYQQQNQINSQIQYSQNKIDHLQQQNNSFVGKIQDIQLKYDLIQKQLEQSQQENKSLKKQLSEEKNKNVNLQIRVDHLTKKSKSLQKKNELLLLEIDMNKKTYEMKCEALLKQIYNYQSLETIQDK</sequence>
<proteinExistence type="predicted"/>
<evidence type="ECO:0000313" key="7">
    <source>
        <dbReference type="EMBL" id="EAR81662.3"/>
    </source>
</evidence>
<feature type="domain" description="RCC1-like" evidence="6">
    <location>
        <begin position="37"/>
        <end position="280"/>
    </location>
</feature>
<keyword evidence="1" id="KW-0344">Guanine-nucleotide releasing factor</keyword>
<dbReference type="Pfam" id="PF25390">
    <property type="entry name" value="WD40_RLD"/>
    <property type="match status" value="1"/>
</dbReference>
<dbReference type="EMBL" id="GG662499">
    <property type="protein sequence ID" value="EAR81662.3"/>
    <property type="molecule type" value="Genomic_DNA"/>
</dbReference>
<dbReference type="SUPFAM" id="SSF50985">
    <property type="entry name" value="RCC1/BLIP-II"/>
    <property type="match status" value="2"/>
</dbReference>
<evidence type="ECO:0000256" key="4">
    <source>
        <dbReference type="SAM" id="Coils"/>
    </source>
</evidence>
<dbReference type="Gene3D" id="2.130.10.30">
    <property type="entry name" value="Regulator of chromosome condensation 1/beta-lactamase-inhibitor protein II"/>
    <property type="match status" value="2"/>
</dbReference>
<dbReference type="InterPro" id="IPR051553">
    <property type="entry name" value="Ran_GTPase-activating"/>
</dbReference>
<protein>
    <submittedName>
        <fullName evidence="7">Regulator of chromosome condensation RCC1 protein</fullName>
    </submittedName>
</protein>
<keyword evidence="4" id="KW-0175">Coiled coil</keyword>
<dbReference type="InterPro" id="IPR058923">
    <property type="entry name" value="RCC1-like_dom"/>
</dbReference>
<evidence type="ECO:0000313" key="8">
    <source>
        <dbReference type="Proteomes" id="UP000009168"/>
    </source>
</evidence>
<dbReference type="InterPro" id="IPR000408">
    <property type="entry name" value="Reg_chr_condens"/>
</dbReference>
<dbReference type="InterPro" id="IPR009091">
    <property type="entry name" value="RCC1/BLIP-II"/>
</dbReference>
<feature type="region of interest" description="Disordered" evidence="5">
    <location>
        <begin position="1"/>
        <end position="34"/>
    </location>
</feature>
<feature type="coiled-coil region" evidence="4">
    <location>
        <begin position="762"/>
        <end position="824"/>
    </location>
</feature>
<dbReference type="PANTHER" id="PTHR45982:SF1">
    <property type="entry name" value="REGULATOR OF CHROMOSOME CONDENSATION"/>
    <property type="match status" value="1"/>
</dbReference>
<gene>
    <name evidence="7" type="ORF">TTHERM_01587460</name>
</gene>
<dbReference type="HOGENOM" id="CLU_019634_0_0_1"/>
<dbReference type="PRINTS" id="PR00633">
    <property type="entry name" value="RCCNDNSATION"/>
</dbReference>
<dbReference type="GeneID" id="7823055"/>
<feature type="repeat" description="RCC1" evidence="3">
    <location>
        <begin position="357"/>
        <end position="412"/>
    </location>
</feature>
<feature type="repeat" description="RCC1" evidence="3">
    <location>
        <begin position="198"/>
        <end position="250"/>
    </location>
</feature>
<feature type="non-terminal residue" evidence="7">
    <location>
        <position position="855"/>
    </location>
</feature>
<dbReference type="PROSITE" id="PS50012">
    <property type="entry name" value="RCC1_3"/>
    <property type="match status" value="5"/>
</dbReference>
<evidence type="ECO:0000259" key="6">
    <source>
        <dbReference type="Pfam" id="PF25390"/>
    </source>
</evidence>
<dbReference type="PANTHER" id="PTHR45982">
    <property type="entry name" value="REGULATOR OF CHROMOSOME CONDENSATION"/>
    <property type="match status" value="1"/>
</dbReference>
<feature type="repeat" description="RCC1" evidence="3">
    <location>
        <begin position="150"/>
        <end position="198"/>
    </location>
</feature>
<reference evidence="8" key="1">
    <citation type="journal article" date="2006" name="PLoS Biol.">
        <title>Macronuclear genome sequence of the ciliate Tetrahymena thermophila, a model eukaryote.</title>
        <authorList>
            <person name="Eisen J.A."/>
            <person name="Coyne R.S."/>
            <person name="Wu M."/>
            <person name="Wu D."/>
            <person name="Thiagarajan M."/>
            <person name="Wortman J.R."/>
            <person name="Badger J.H."/>
            <person name="Ren Q."/>
            <person name="Amedeo P."/>
            <person name="Jones K.M."/>
            <person name="Tallon L.J."/>
            <person name="Delcher A.L."/>
            <person name="Salzberg S.L."/>
            <person name="Silva J.C."/>
            <person name="Haas B.J."/>
            <person name="Majoros W.H."/>
            <person name="Farzad M."/>
            <person name="Carlton J.M."/>
            <person name="Smith R.K. Jr."/>
            <person name="Garg J."/>
            <person name="Pearlman R.E."/>
            <person name="Karrer K.M."/>
            <person name="Sun L."/>
            <person name="Manning G."/>
            <person name="Elde N.C."/>
            <person name="Turkewitz A.P."/>
            <person name="Asai D.J."/>
            <person name="Wilkes D.E."/>
            <person name="Wang Y."/>
            <person name="Cai H."/>
            <person name="Collins K."/>
            <person name="Stewart B.A."/>
            <person name="Lee S.R."/>
            <person name="Wilamowska K."/>
            <person name="Weinberg Z."/>
            <person name="Ruzzo W.L."/>
            <person name="Wloga D."/>
            <person name="Gaertig J."/>
            <person name="Frankel J."/>
            <person name="Tsao C.-C."/>
            <person name="Gorovsky M.A."/>
            <person name="Keeling P.J."/>
            <person name="Waller R.F."/>
            <person name="Patron N.J."/>
            <person name="Cherry J.M."/>
            <person name="Stover N.A."/>
            <person name="Krieger C.J."/>
            <person name="del Toro C."/>
            <person name="Ryder H.F."/>
            <person name="Williamson S.C."/>
            <person name="Barbeau R.A."/>
            <person name="Hamilton E.P."/>
            <person name="Orias E."/>
        </authorList>
    </citation>
    <scope>NUCLEOTIDE SEQUENCE [LARGE SCALE GENOMIC DNA]</scope>
    <source>
        <strain evidence="8">SB210</strain>
    </source>
</reference>
<dbReference type="OrthoDB" id="10256179at2759"/>
<dbReference type="STRING" id="312017.Q228E8"/>
<dbReference type="RefSeq" id="XP_001029325.3">
    <property type="nucleotide sequence ID" value="XM_001029325.3"/>
</dbReference>
<dbReference type="Proteomes" id="UP000009168">
    <property type="component" value="Unassembled WGS sequence"/>
</dbReference>
<dbReference type="AlphaFoldDB" id="Q228E8"/>
<name>Q228E8_TETTS</name>
<evidence type="ECO:0000256" key="5">
    <source>
        <dbReference type="SAM" id="MobiDB-lite"/>
    </source>
</evidence>
<dbReference type="InParanoid" id="Q228E8"/>
<organism evidence="7 8">
    <name type="scientific">Tetrahymena thermophila (strain SB210)</name>
    <dbReference type="NCBI Taxonomy" id="312017"/>
    <lineage>
        <taxon>Eukaryota</taxon>
        <taxon>Sar</taxon>
        <taxon>Alveolata</taxon>
        <taxon>Ciliophora</taxon>
        <taxon>Intramacronucleata</taxon>
        <taxon>Oligohymenophorea</taxon>
        <taxon>Hymenostomatida</taxon>
        <taxon>Tetrahymenina</taxon>
        <taxon>Tetrahymenidae</taxon>
        <taxon>Tetrahymena</taxon>
    </lineage>
</organism>
<evidence type="ECO:0000256" key="3">
    <source>
        <dbReference type="PROSITE-ProRule" id="PRU00235"/>
    </source>
</evidence>
<feature type="repeat" description="RCC1" evidence="3">
    <location>
        <begin position="96"/>
        <end position="149"/>
    </location>
</feature>
<dbReference type="PROSITE" id="PS00626">
    <property type="entry name" value="RCC1_2"/>
    <property type="match status" value="2"/>
</dbReference>
<keyword evidence="2" id="KW-0677">Repeat</keyword>
<dbReference type="KEGG" id="tet:TTHERM_01587460"/>
<feature type="repeat" description="RCC1" evidence="3">
    <location>
        <begin position="42"/>
        <end position="95"/>
    </location>
</feature>
<keyword evidence="8" id="KW-1185">Reference proteome</keyword>
<evidence type="ECO:0000256" key="1">
    <source>
        <dbReference type="ARBA" id="ARBA00022658"/>
    </source>
</evidence>
<accession>Q228E8</accession>
<evidence type="ECO:0000256" key="2">
    <source>
        <dbReference type="ARBA" id="ARBA00022737"/>
    </source>
</evidence>
<dbReference type="Pfam" id="PF00415">
    <property type="entry name" value="RCC1"/>
    <property type="match status" value="1"/>
</dbReference>